<reference evidence="1 2" key="1">
    <citation type="submission" date="2013-09" db="EMBL/GenBank/DDBJ databases">
        <title>Genome sequencing of Arenimonas composti.</title>
        <authorList>
            <person name="Chen F."/>
            <person name="Wang G."/>
        </authorList>
    </citation>
    <scope>NUCLEOTIDE SEQUENCE [LARGE SCALE GENOMIC DNA]</scope>
    <source>
        <strain evidence="1 2">TR7-09</strain>
    </source>
</reference>
<dbReference type="OrthoDB" id="5966605at2"/>
<gene>
    <name evidence="1" type="ORF">P873_01640</name>
</gene>
<dbReference type="Proteomes" id="UP000029391">
    <property type="component" value="Unassembled WGS sequence"/>
</dbReference>
<protein>
    <submittedName>
        <fullName evidence="1">Uncharacterized protein</fullName>
    </submittedName>
</protein>
<sequence length="63" mass="6856">MGIVIPFPSKAVIDDDLAIRLWELVIAGDIGSAEYRRIDAEISRRRAQKAPARKAVAAAPLGR</sequence>
<keyword evidence="2" id="KW-1185">Reference proteome</keyword>
<comment type="caution">
    <text evidence="1">The sequence shown here is derived from an EMBL/GenBank/DDBJ whole genome shotgun (WGS) entry which is preliminary data.</text>
</comment>
<dbReference type="RefSeq" id="WP_026816003.1">
    <property type="nucleotide sequence ID" value="NZ_AUFF01000001.1"/>
</dbReference>
<evidence type="ECO:0000313" key="2">
    <source>
        <dbReference type="Proteomes" id="UP000029391"/>
    </source>
</evidence>
<dbReference type="EMBL" id="AWXU01000066">
    <property type="protein sequence ID" value="KFN47372.1"/>
    <property type="molecule type" value="Genomic_DNA"/>
</dbReference>
<accession>A0A091B798</accession>
<evidence type="ECO:0000313" key="1">
    <source>
        <dbReference type="EMBL" id="KFN47372.1"/>
    </source>
</evidence>
<organism evidence="1 2">
    <name type="scientific">Arenimonas composti TR7-09 = DSM 18010</name>
    <dbReference type="NCBI Taxonomy" id="1121013"/>
    <lineage>
        <taxon>Bacteria</taxon>
        <taxon>Pseudomonadati</taxon>
        <taxon>Pseudomonadota</taxon>
        <taxon>Gammaproteobacteria</taxon>
        <taxon>Lysobacterales</taxon>
        <taxon>Lysobacteraceae</taxon>
        <taxon>Arenimonas</taxon>
    </lineage>
</organism>
<dbReference type="AlphaFoldDB" id="A0A091B798"/>
<name>A0A091B798_9GAMM</name>
<proteinExistence type="predicted"/>